<feature type="transmembrane region" description="Helical" evidence="8">
    <location>
        <begin position="29"/>
        <end position="55"/>
    </location>
</feature>
<evidence type="ECO:0000259" key="9">
    <source>
        <dbReference type="PROSITE" id="PS50850"/>
    </source>
</evidence>
<dbReference type="EMBL" id="VLJT01000009">
    <property type="protein sequence ID" value="TWH23596.1"/>
    <property type="molecule type" value="Genomic_DNA"/>
</dbReference>
<feature type="transmembrane region" description="Helical" evidence="8">
    <location>
        <begin position="458"/>
        <end position="477"/>
    </location>
</feature>
<keyword evidence="3" id="KW-0813">Transport</keyword>
<proteinExistence type="inferred from homology"/>
<evidence type="ECO:0000256" key="3">
    <source>
        <dbReference type="ARBA" id="ARBA00022448"/>
    </source>
</evidence>
<organism evidence="10 11">
    <name type="scientific">Rhodococcus rhodochrous J45</name>
    <dbReference type="NCBI Taxonomy" id="935266"/>
    <lineage>
        <taxon>Bacteria</taxon>
        <taxon>Bacillati</taxon>
        <taxon>Actinomycetota</taxon>
        <taxon>Actinomycetes</taxon>
        <taxon>Mycobacteriales</taxon>
        <taxon>Nocardiaceae</taxon>
        <taxon>Rhodococcus</taxon>
    </lineage>
</organism>
<feature type="domain" description="Major facilitator superfamily (MFS) profile" evidence="9">
    <location>
        <begin position="29"/>
        <end position="482"/>
    </location>
</feature>
<accession>A0A562ENE6</accession>
<dbReference type="CDD" id="cd17503">
    <property type="entry name" value="MFS_LmrB_MDR_like"/>
    <property type="match status" value="1"/>
</dbReference>
<dbReference type="Gene3D" id="1.20.1720.10">
    <property type="entry name" value="Multidrug resistance protein D"/>
    <property type="match status" value="1"/>
</dbReference>
<keyword evidence="6 8" id="KW-1133">Transmembrane helix</keyword>
<evidence type="ECO:0000256" key="6">
    <source>
        <dbReference type="ARBA" id="ARBA00022989"/>
    </source>
</evidence>
<comment type="subcellular location">
    <subcellularLocation>
        <location evidence="1">Cell membrane</location>
        <topology evidence="1">Multi-pass membrane protein</topology>
    </subcellularLocation>
</comment>
<keyword evidence="4" id="KW-1003">Cell membrane</keyword>
<comment type="similarity">
    <text evidence="2">Belongs to the major facilitator superfamily. EmrB family.</text>
</comment>
<dbReference type="RefSeq" id="WP_145691145.1">
    <property type="nucleotide sequence ID" value="NZ_VLJT01000009.1"/>
</dbReference>
<feature type="transmembrane region" description="Helical" evidence="8">
    <location>
        <begin position="374"/>
        <end position="394"/>
    </location>
</feature>
<comment type="caution">
    <text evidence="10">The sequence shown here is derived from an EMBL/GenBank/DDBJ whole genome shotgun (WGS) entry which is preliminary data.</text>
</comment>
<protein>
    <submittedName>
        <fullName evidence="10">DHA2 family lincomycin resistance protein-like MFS transporter</fullName>
    </submittedName>
</protein>
<dbReference type="GO" id="GO:0005886">
    <property type="term" value="C:plasma membrane"/>
    <property type="evidence" value="ECO:0007669"/>
    <property type="project" value="UniProtKB-SubCell"/>
</dbReference>
<dbReference type="InterPro" id="IPR036259">
    <property type="entry name" value="MFS_trans_sf"/>
</dbReference>
<feature type="transmembrane region" description="Helical" evidence="8">
    <location>
        <begin position="352"/>
        <end position="368"/>
    </location>
</feature>
<feature type="transmembrane region" description="Helical" evidence="8">
    <location>
        <begin position="415"/>
        <end position="438"/>
    </location>
</feature>
<feature type="transmembrane region" description="Helical" evidence="8">
    <location>
        <begin position="317"/>
        <end position="340"/>
    </location>
</feature>
<evidence type="ECO:0000313" key="11">
    <source>
        <dbReference type="Proteomes" id="UP000317573"/>
    </source>
</evidence>
<feature type="transmembrane region" description="Helical" evidence="8">
    <location>
        <begin position="124"/>
        <end position="142"/>
    </location>
</feature>
<dbReference type="PANTHER" id="PTHR42718:SF9">
    <property type="entry name" value="MAJOR FACILITATOR SUPERFAMILY MULTIDRUG TRANSPORTER MFSC"/>
    <property type="match status" value="1"/>
</dbReference>
<feature type="transmembrane region" description="Helical" evidence="8">
    <location>
        <begin position="154"/>
        <end position="175"/>
    </location>
</feature>
<gene>
    <name evidence="10" type="ORF">L618_001200001430</name>
</gene>
<dbReference type="PANTHER" id="PTHR42718">
    <property type="entry name" value="MAJOR FACILITATOR SUPERFAMILY MULTIDRUG TRANSPORTER MFSC"/>
    <property type="match status" value="1"/>
</dbReference>
<feature type="transmembrane region" description="Helical" evidence="8">
    <location>
        <begin position="181"/>
        <end position="204"/>
    </location>
</feature>
<dbReference type="GO" id="GO:0022857">
    <property type="term" value="F:transmembrane transporter activity"/>
    <property type="evidence" value="ECO:0007669"/>
    <property type="project" value="InterPro"/>
</dbReference>
<dbReference type="NCBIfam" id="TIGR00711">
    <property type="entry name" value="efflux_EmrB"/>
    <property type="match status" value="1"/>
</dbReference>
<dbReference type="Gene3D" id="1.20.1250.20">
    <property type="entry name" value="MFS general substrate transporter like domains"/>
    <property type="match status" value="1"/>
</dbReference>
<evidence type="ECO:0000256" key="4">
    <source>
        <dbReference type="ARBA" id="ARBA00022475"/>
    </source>
</evidence>
<sequence length="491" mass="50840">MTDVRHREDLPAGDAAGENIPSTRTLTKVIGVLVLAALLMILNETVLSVALPQLMQDFSVTAATAQWLTTGFMLTMAVVIPTTGFMLQRFTTRALFLVAIVLFLVGTALAVVAPTFALMLLARVVQAAGTAIILPLLMTTTISEVPVQHRGTVMGLNSVVISVAPAIGPTLAGVVVDALSWRWLFGIMFALGVVVFAAGFAFVHIRSLTRRAPLDVASIVVSVFAFGGLVYGLANIGTLVSDGALTPVVSLVVGVLALALFVTRQQKLVQEGSALLDLKPFTVPTFRLSVGIVIVCMATMLGTVIVLPIYFQSVLGVSVLTTGLLLLPGGLVQGVISPIIGRLYDKVGPRPLVIPGALLLAGGQWWLTQLGTDTALGVVVAMHVVFCIGMAMLMTPLMTASLGSLPPRLYGHGSAIMNTLQQLAGAAGTAVLVAAMTIGAEKASAVSEAGALASGVRTAFVLGGCIALVAVVLAPLVRRVEDRSALEPVGA</sequence>
<dbReference type="InterPro" id="IPR011701">
    <property type="entry name" value="MFS"/>
</dbReference>
<evidence type="ECO:0000313" key="10">
    <source>
        <dbReference type="EMBL" id="TWH23596.1"/>
    </source>
</evidence>
<reference evidence="10 11" key="1">
    <citation type="submission" date="2019-07" db="EMBL/GenBank/DDBJ databases">
        <title>Genome sequencing of lignin-degrading bacterial isolates.</title>
        <authorList>
            <person name="Gladden J."/>
        </authorList>
    </citation>
    <scope>NUCLEOTIDE SEQUENCE [LARGE SCALE GENOMIC DNA]</scope>
    <source>
        <strain evidence="10 11">J45</strain>
    </source>
</reference>
<dbReference type="Proteomes" id="UP000317573">
    <property type="component" value="Unassembled WGS sequence"/>
</dbReference>
<feature type="transmembrane region" description="Helical" evidence="8">
    <location>
        <begin position="67"/>
        <end position="87"/>
    </location>
</feature>
<feature type="transmembrane region" description="Helical" evidence="8">
    <location>
        <begin position="244"/>
        <end position="263"/>
    </location>
</feature>
<keyword evidence="7 8" id="KW-0472">Membrane</keyword>
<dbReference type="InterPro" id="IPR020846">
    <property type="entry name" value="MFS_dom"/>
</dbReference>
<dbReference type="Pfam" id="PF07690">
    <property type="entry name" value="MFS_1"/>
    <property type="match status" value="1"/>
</dbReference>
<evidence type="ECO:0000256" key="7">
    <source>
        <dbReference type="ARBA" id="ARBA00023136"/>
    </source>
</evidence>
<dbReference type="PRINTS" id="PR01036">
    <property type="entry name" value="TCRTETB"/>
</dbReference>
<dbReference type="PROSITE" id="PS50850">
    <property type="entry name" value="MFS"/>
    <property type="match status" value="1"/>
</dbReference>
<feature type="transmembrane region" description="Helical" evidence="8">
    <location>
        <begin position="94"/>
        <end position="118"/>
    </location>
</feature>
<evidence type="ECO:0000256" key="5">
    <source>
        <dbReference type="ARBA" id="ARBA00022692"/>
    </source>
</evidence>
<feature type="transmembrane region" description="Helical" evidence="8">
    <location>
        <begin position="216"/>
        <end position="238"/>
    </location>
</feature>
<dbReference type="SUPFAM" id="SSF103473">
    <property type="entry name" value="MFS general substrate transporter"/>
    <property type="match status" value="1"/>
</dbReference>
<dbReference type="InterPro" id="IPR004638">
    <property type="entry name" value="EmrB-like"/>
</dbReference>
<evidence type="ECO:0000256" key="1">
    <source>
        <dbReference type="ARBA" id="ARBA00004651"/>
    </source>
</evidence>
<feature type="transmembrane region" description="Helical" evidence="8">
    <location>
        <begin position="284"/>
        <end position="311"/>
    </location>
</feature>
<dbReference type="AlphaFoldDB" id="A0A562ENE6"/>
<evidence type="ECO:0000256" key="2">
    <source>
        <dbReference type="ARBA" id="ARBA00008537"/>
    </source>
</evidence>
<name>A0A562ENE6_RHORH</name>
<keyword evidence="5 8" id="KW-0812">Transmembrane</keyword>
<evidence type="ECO:0000256" key="8">
    <source>
        <dbReference type="SAM" id="Phobius"/>
    </source>
</evidence>